<feature type="transmembrane region" description="Helical" evidence="5">
    <location>
        <begin position="99"/>
        <end position="120"/>
    </location>
</feature>
<keyword evidence="2 5" id="KW-0812">Transmembrane</keyword>
<evidence type="ECO:0000256" key="2">
    <source>
        <dbReference type="ARBA" id="ARBA00022692"/>
    </source>
</evidence>
<keyword evidence="7" id="KW-1185">Reference proteome</keyword>
<feature type="transmembrane region" description="Helical" evidence="5">
    <location>
        <begin position="75"/>
        <end position="93"/>
    </location>
</feature>
<proteinExistence type="predicted"/>
<organism evidence="6 7">
    <name type="scientific">Clostridium cibarium</name>
    <dbReference type="NCBI Taxonomy" id="2762247"/>
    <lineage>
        <taxon>Bacteria</taxon>
        <taxon>Bacillati</taxon>
        <taxon>Bacillota</taxon>
        <taxon>Clostridia</taxon>
        <taxon>Eubacteriales</taxon>
        <taxon>Clostridiaceae</taxon>
        <taxon>Clostridium</taxon>
    </lineage>
</organism>
<feature type="transmembrane region" description="Helical" evidence="5">
    <location>
        <begin position="43"/>
        <end position="63"/>
    </location>
</feature>
<protein>
    <submittedName>
        <fullName evidence="6">TDT family transporter</fullName>
    </submittedName>
</protein>
<feature type="transmembrane region" description="Helical" evidence="5">
    <location>
        <begin position="218"/>
        <end position="238"/>
    </location>
</feature>
<feature type="transmembrane region" description="Helical" evidence="5">
    <location>
        <begin position="245"/>
        <end position="269"/>
    </location>
</feature>
<evidence type="ECO:0000256" key="1">
    <source>
        <dbReference type="ARBA" id="ARBA00004141"/>
    </source>
</evidence>
<evidence type="ECO:0000256" key="5">
    <source>
        <dbReference type="SAM" id="Phobius"/>
    </source>
</evidence>
<evidence type="ECO:0000256" key="4">
    <source>
        <dbReference type="ARBA" id="ARBA00023136"/>
    </source>
</evidence>
<dbReference type="CDD" id="cd09325">
    <property type="entry name" value="TDT_C4-dicarb_trans"/>
    <property type="match status" value="1"/>
</dbReference>
<dbReference type="EMBL" id="JACSRA010000001">
    <property type="protein sequence ID" value="MBD7909894.1"/>
    <property type="molecule type" value="Genomic_DNA"/>
</dbReference>
<dbReference type="Proteomes" id="UP000627781">
    <property type="component" value="Unassembled WGS sequence"/>
</dbReference>
<feature type="transmembrane region" description="Helical" evidence="5">
    <location>
        <begin position="194"/>
        <end position="212"/>
    </location>
</feature>
<dbReference type="Gene3D" id="1.50.10.150">
    <property type="entry name" value="Voltage-dependent anion channel"/>
    <property type="match status" value="1"/>
</dbReference>
<evidence type="ECO:0000313" key="7">
    <source>
        <dbReference type="Proteomes" id="UP000627781"/>
    </source>
</evidence>
<reference evidence="6 7" key="1">
    <citation type="submission" date="2020-08" db="EMBL/GenBank/DDBJ databases">
        <title>A Genomic Blueprint of the Chicken Gut Microbiome.</title>
        <authorList>
            <person name="Gilroy R."/>
            <person name="Ravi A."/>
            <person name="Getino M."/>
            <person name="Pursley I."/>
            <person name="Horton D.L."/>
            <person name="Alikhan N.-F."/>
            <person name="Baker D."/>
            <person name="Gharbi K."/>
            <person name="Hall N."/>
            <person name="Watson M."/>
            <person name="Adriaenssens E.M."/>
            <person name="Foster-Nyarko E."/>
            <person name="Jarju S."/>
            <person name="Secka A."/>
            <person name="Antonio M."/>
            <person name="Oren A."/>
            <person name="Chaudhuri R."/>
            <person name="La Ragione R.M."/>
            <person name="Hildebrand F."/>
            <person name="Pallen M.J."/>
        </authorList>
    </citation>
    <scope>NUCLEOTIDE SEQUENCE [LARGE SCALE GENOMIC DNA]</scope>
    <source>
        <strain evidence="6 7">Sa3CVN1</strain>
    </source>
</reference>
<comment type="caution">
    <text evidence="6">The sequence shown here is derived from an EMBL/GenBank/DDBJ whole genome shotgun (WGS) entry which is preliminary data.</text>
</comment>
<feature type="transmembrane region" description="Helical" evidence="5">
    <location>
        <begin position="12"/>
        <end position="31"/>
    </location>
</feature>
<name>A0ABR8PP96_9CLOT</name>
<dbReference type="InterPro" id="IPR038665">
    <property type="entry name" value="Voltage-dep_anion_channel_sf"/>
</dbReference>
<evidence type="ECO:0000313" key="6">
    <source>
        <dbReference type="EMBL" id="MBD7909894.1"/>
    </source>
</evidence>
<dbReference type="InterPro" id="IPR004695">
    <property type="entry name" value="SLAC1/Mae1/Ssu1/TehA"/>
</dbReference>
<accession>A0ABR8PP96</accession>
<sequence>MEKRSLFQRLENLPVPILPTILGTASISNVYSNLGYTWIRHISMWAATIVLITYIIKIIFYFDTCKKEYSNTVPASLYAAFSMILMILGSYYFDYNQAIGKIMWFSGIGIHAIHILVFTYKNVIKGINKDTFVPSWFVTYNGIMVSTSIGVPMNEPIIGKMIVYYGITIFVLIIPFMIYRLITTTIKDMFYHTQAILVAPSSLCVIGYLNYFKEPNPIIVYLLYACVISAVIFVFIKIPKFFSYAFYPGFAGITFSMAIGTVASTKMAAFLTTQGQTMIGDMVKEMSGIQLYITTTFIAFVLYNFLKMLFSGCKEA</sequence>
<gene>
    <name evidence="6" type="ORF">H9661_00875</name>
</gene>
<keyword evidence="3 5" id="KW-1133">Transmembrane helix</keyword>
<feature type="transmembrane region" description="Helical" evidence="5">
    <location>
        <begin position="289"/>
        <end position="306"/>
    </location>
</feature>
<dbReference type="InterPro" id="IPR052951">
    <property type="entry name" value="Tellurite_res_ion_channel"/>
</dbReference>
<keyword evidence="4 5" id="KW-0472">Membrane</keyword>
<feature type="transmembrane region" description="Helical" evidence="5">
    <location>
        <begin position="162"/>
        <end position="182"/>
    </location>
</feature>
<evidence type="ECO:0000256" key="3">
    <source>
        <dbReference type="ARBA" id="ARBA00022989"/>
    </source>
</evidence>
<comment type="subcellular location">
    <subcellularLocation>
        <location evidence="1">Membrane</location>
        <topology evidence="1">Multi-pass membrane protein</topology>
    </subcellularLocation>
</comment>
<dbReference type="PANTHER" id="PTHR37955">
    <property type="entry name" value="TELLURITE RESISTANCE PROTEIN TEHA"/>
    <property type="match status" value="1"/>
</dbReference>
<feature type="transmembrane region" description="Helical" evidence="5">
    <location>
        <begin position="132"/>
        <end position="150"/>
    </location>
</feature>
<dbReference type="RefSeq" id="WP_143316374.1">
    <property type="nucleotide sequence ID" value="NZ_JACSRA010000001.1"/>
</dbReference>
<dbReference type="PANTHER" id="PTHR37955:SF1">
    <property type="entry name" value="DEP DOMAIN-CONTAINING PROTEIN"/>
    <property type="match status" value="1"/>
</dbReference>
<dbReference type="Pfam" id="PF03595">
    <property type="entry name" value="SLAC1"/>
    <property type="match status" value="1"/>
</dbReference>